<keyword evidence="6" id="KW-1185">Reference proteome</keyword>
<accession>A0ABV8P4N8</accession>
<keyword evidence="2 3" id="KW-0408">Iron</keyword>
<evidence type="ECO:0000256" key="1">
    <source>
        <dbReference type="ARBA" id="ARBA00022723"/>
    </source>
</evidence>
<organism evidence="5 6">
    <name type="scientific">Candidimonas humi</name>
    <dbReference type="NCBI Taxonomy" id="683355"/>
    <lineage>
        <taxon>Bacteria</taxon>
        <taxon>Pseudomonadati</taxon>
        <taxon>Pseudomonadota</taxon>
        <taxon>Betaproteobacteria</taxon>
        <taxon>Burkholderiales</taxon>
        <taxon>Alcaligenaceae</taxon>
        <taxon>Candidimonas</taxon>
    </lineage>
</organism>
<name>A0ABV8P4N8_9BURK</name>
<evidence type="ECO:0000259" key="4">
    <source>
        <dbReference type="PROSITE" id="PS51007"/>
    </source>
</evidence>
<proteinExistence type="predicted"/>
<dbReference type="Proteomes" id="UP001595848">
    <property type="component" value="Unassembled WGS sequence"/>
</dbReference>
<gene>
    <name evidence="5" type="ORF">ACFOY1_18770</name>
</gene>
<dbReference type="EMBL" id="JBHSBV010000007">
    <property type="protein sequence ID" value="MFC4202998.1"/>
    <property type="molecule type" value="Genomic_DNA"/>
</dbReference>
<evidence type="ECO:0000313" key="5">
    <source>
        <dbReference type="EMBL" id="MFC4202998.1"/>
    </source>
</evidence>
<reference evidence="6" key="1">
    <citation type="journal article" date="2019" name="Int. J. Syst. Evol. Microbiol.">
        <title>The Global Catalogue of Microorganisms (GCM) 10K type strain sequencing project: providing services to taxonomists for standard genome sequencing and annotation.</title>
        <authorList>
            <consortium name="The Broad Institute Genomics Platform"/>
            <consortium name="The Broad Institute Genome Sequencing Center for Infectious Disease"/>
            <person name="Wu L."/>
            <person name="Ma J."/>
        </authorList>
    </citation>
    <scope>NUCLEOTIDE SEQUENCE [LARGE SCALE GENOMIC DNA]</scope>
    <source>
        <strain evidence="6">LMG 24813</strain>
    </source>
</reference>
<keyword evidence="1 3" id="KW-0479">Metal-binding</keyword>
<comment type="caution">
    <text evidence="5">The sequence shown here is derived from an EMBL/GenBank/DDBJ whole genome shotgun (WGS) entry which is preliminary data.</text>
</comment>
<protein>
    <submittedName>
        <fullName evidence="5">C-type cytochrome</fullName>
    </submittedName>
</protein>
<sequence>MAVAHAASATAQSTGLDLAKSVNCLACHQVRDRRVGPPFAAVAQRFAGQPGAADYLAQSIRNGGKGRWGAVPMPAQPQVSAQQAHELAEWILSLAKQPQVR</sequence>
<feature type="domain" description="Cytochrome c" evidence="4">
    <location>
        <begin position="10"/>
        <end position="95"/>
    </location>
</feature>
<keyword evidence="3" id="KW-0349">Heme</keyword>
<dbReference type="InterPro" id="IPR009056">
    <property type="entry name" value="Cyt_c-like_dom"/>
</dbReference>
<dbReference type="PROSITE" id="PS51007">
    <property type="entry name" value="CYTC"/>
    <property type="match status" value="1"/>
</dbReference>
<dbReference type="Pfam" id="PF00034">
    <property type="entry name" value="Cytochrom_C"/>
    <property type="match status" value="1"/>
</dbReference>
<dbReference type="RefSeq" id="WP_217965463.1">
    <property type="nucleotide sequence ID" value="NZ_JAHTBN010000006.1"/>
</dbReference>
<evidence type="ECO:0000256" key="2">
    <source>
        <dbReference type="ARBA" id="ARBA00023004"/>
    </source>
</evidence>
<evidence type="ECO:0000313" key="6">
    <source>
        <dbReference type="Proteomes" id="UP001595848"/>
    </source>
</evidence>
<evidence type="ECO:0000256" key="3">
    <source>
        <dbReference type="PROSITE-ProRule" id="PRU00433"/>
    </source>
</evidence>